<evidence type="ECO:0000256" key="3">
    <source>
        <dbReference type="ARBA" id="ARBA00023163"/>
    </source>
</evidence>
<dbReference type="AlphaFoldDB" id="A0A0S3F2S6"/>
<dbReference type="SUPFAM" id="SSF46785">
    <property type="entry name" value="Winged helix' DNA-binding domain"/>
    <property type="match status" value="2"/>
</dbReference>
<evidence type="ECO:0000313" key="6">
    <source>
        <dbReference type="Proteomes" id="UP000056968"/>
    </source>
</evidence>
<keyword evidence="2" id="KW-0238">DNA-binding</keyword>
<dbReference type="Pfam" id="PF00392">
    <property type="entry name" value="GntR"/>
    <property type="match status" value="1"/>
</dbReference>
<evidence type="ECO:0000256" key="2">
    <source>
        <dbReference type="ARBA" id="ARBA00023125"/>
    </source>
</evidence>
<dbReference type="InterPro" id="IPR000524">
    <property type="entry name" value="Tscrpt_reg_HTH_GntR"/>
</dbReference>
<dbReference type="EMBL" id="CP013264">
    <property type="protein sequence ID" value="ALR22025.1"/>
    <property type="molecule type" value="Genomic_DNA"/>
</dbReference>
<keyword evidence="1" id="KW-0805">Transcription regulation</keyword>
<dbReference type="PANTHER" id="PTHR43537">
    <property type="entry name" value="TRANSCRIPTIONAL REGULATOR, GNTR FAMILY"/>
    <property type="match status" value="1"/>
</dbReference>
<dbReference type="SMART" id="SM00345">
    <property type="entry name" value="HTH_GNTR"/>
    <property type="match status" value="2"/>
</dbReference>
<dbReference type="GO" id="GO:0003700">
    <property type="term" value="F:DNA-binding transcription factor activity"/>
    <property type="evidence" value="ECO:0007669"/>
    <property type="project" value="InterPro"/>
</dbReference>
<keyword evidence="3" id="KW-0804">Transcription</keyword>
<dbReference type="InterPro" id="IPR036388">
    <property type="entry name" value="WH-like_DNA-bd_sf"/>
</dbReference>
<dbReference type="STRING" id="1332080.ATN00_18685"/>
<dbReference type="InterPro" id="IPR036390">
    <property type="entry name" value="WH_DNA-bd_sf"/>
</dbReference>
<name>A0A0S3F2S6_9SPHN</name>
<reference evidence="5 6" key="1">
    <citation type="submission" date="2015-11" db="EMBL/GenBank/DDBJ databases">
        <title>A Two-component Flavoprotein Monooxygenase System MeaXY Responsible for para-Hydroxylation of 2-Methyl-6-ethylaniline and 2,6-Diethylaniline in Sphingobium baderi DE-13.</title>
        <authorList>
            <person name="Cheng M."/>
            <person name="Meng Q."/>
            <person name="Yang Y."/>
            <person name="Chu C."/>
            <person name="Yan X."/>
            <person name="He J."/>
            <person name="Li S."/>
        </authorList>
    </citation>
    <scope>NUCLEOTIDE SEQUENCE [LARGE SCALE GENOMIC DNA]</scope>
    <source>
        <strain evidence="5 6">DE-13</strain>
    </source>
</reference>
<evidence type="ECO:0000259" key="4">
    <source>
        <dbReference type="PROSITE" id="PS50949"/>
    </source>
</evidence>
<protein>
    <recommendedName>
        <fullName evidence="4">HTH gntR-type domain-containing protein</fullName>
    </recommendedName>
</protein>
<dbReference type="GO" id="GO:0003677">
    <property type="term" value="F:DNA binding"/>
    <property type="evidence" value="ECO:0007669"/>
    <property type="project" value="UniProtKB-KW"/>
</dbReference>
<feature type="domain" description="HTH gntR-type" evidence="4">
    <location>
        <begin position="217"/>
        <end position="287"/>
    </location>
</feature>
<feature type="domain" description="HTH gntR-type" evidence="4">
    <location>
        <begin position="23"/>
        <end position="93"/>
    </location>
</feature>
<accession>A0A0S3F2S6</accession>
<dbReference type="RefSeq" id="WP_231746333.1">
    <property type="nucleotide sequence ID" value="NZ_CP013264.1"/>
</dbReference>
<dbReference type="PROSITE" id="PS50949">
    <property type="entry name" value="HTH_GNTR"/>
    <property type="match status" value="2"/>
</dbReference>
<evidence type="ECO:0000256" key="1">
    <source>
        <dbReference type="ARBA" id="ARBA00023015"/>
    </source>
</evidence>
<dbReference type="PRINTS" id="PR00035">
    <property type="entry name" value="HTHGNTR"/>
</dbReference>
<dbReference type="Gene3D" id="1.10.10.10">
    <property type="entry name" value="Winged helix-like DNA-binding domain superfamily/Winged helix DNA-binding domain"/>
    <property type="match status" value="2"/>
</dbReference>
<sequence length="435" mass="48082">MANMPVQIDWSELYSDLMSDRETKRGIAAARLLERDIRLNGWLVGRVFADRPELAKRYGLGRRTLVEAVRLLEDRGIARMRRGPGGGLIVLEVCRSRSLKLLNEHFVAAGTTVAHIREARLVIRIIADYLRLHRRGPAALEVFNGYFTRGLATTRREDPLANIVAAGAIQDPAPPGDPIIDFLNDSLDRFSRLVALTDAPAASDEMNIRVPANRPKTSLASLVAKRIVEEIRNGDSHDLQRLGTEAEIGERMGVSRQVVRQAVRILESQGTVESRRGRTHGISVTDPESTVAAEAVVALLSSMRIDEANVRAACSAMGRLTRILVAAKAGPEHFKEYERLVDCGHTWGGINMFSQWVRLDWEIIDNPILRIFAQALTGCQVRLSNDVCAVPMEGMPGVQRGLADHIEAAKKGDLLLADRLHDELTMLVRAAFHPA</sequence>
<dbReference type="Proteomes" id="UP000056968">
    <property type="component" value="Chromosome"/>
</dbReference>
<keyword evidence="6" id="KW-1185">Reference proteome</keyword>
<organism evidence="5 6">
    <name type="scientific">Sphingobium baderi</name>
    <dbReference type="NCBI Taxonomy" id="1332080"/>
    <lineage>
        <taxon>Bacteria</taxon>
        <taxon>Pseudomonadati</taxon>
        <taxon>Pseudomonadota</taxon>
        <taxon>Alphaproteobacteria</taxon>
        <taxon>Sphingomonadales</taxon>
        <taxon>Sphingomonadaceae</taxon>
        <taxon>Sphingobium</taxon>
    </lineage>
</organism>
<dbReference type="KEGG" id="sbd:ATN00_18685"/>
<proteinExistence type="predicted"/>
<gene>
    <name evidence="5" type="ORF">ATN00_18685</name>
</gene>
<dbReference type="PANTHER" id="PTHR43537:SF51">
    <property type="entry name" value="HTH-TYPE TRANSCRIPTIONAL REGULATOR LGOR-RELATED"/>
    <property type="match status" value="1"/>
</dbReference>
<evidence type="ECO:0000313" key="5">
    <source>
        <dbReference type="EMBL" id="ALR22025.1"/>
    </source>
</evidence>